<dbReference type="SUPFAM" id="SSF140566">
    <property type="entry name" value="FlgN-like"/>
    <property type="match status" value="1"/>
</dbReference>
<keyword evidence="2" id="KW-1185">Reference proteome</keyword>
<evidence type="ECO:0008006" key="3">
    <source>
        <dbReference type="Google" id="ProtNLM"/>
    </source>
</evidence>
<sequence length="163" mass="18969">MSDTNHAVNSVLEMDEDEIRQRVNLLKRFRSMLEVQRDRFRDYLNVLEVQEQAIVEGDARAIEAQAGMEQQIVREILSVQKVIKPLEGMYGRMYPGKKPEITRLQSSLQQLQSQVLERNRMNRELLARQRDELKEKIQSLRIPKGRKSVYAGNQTPSMVDLSA</sequence>
<gene>
    <name evidence="1" type="ORF">L21SP2_0288</name>
</gene>
<evidence type="ECO:0000313" key="2">
    <source>
        <dbReference type="Proteomes" id="UP000018680"/>
    </source>
</evidence>
<reference evidence="1 2" key="1">
    <citation type="journal article" date="2015" name="Stand. Genomic Sci.">
        <title>Complete genome sequence and description of Salinispira pacifica gen. nov., sp. nov., a novel spirochaete isolated form a hypersaline microbial mat.</title>
        <authorList>
            <person name="Ben Hania W."/>
            <person name="Joseph M."/>
            <person name="Schumann P."/>
            <person name="Bunk B."/>
            <person name="Fiebig A."/>
            <person name="Sproer C."/>
            <person name="Klenk H.P."/>
            <person name="Fardeau M.L."/>
            <person name="Spring S."/>
        </authorList>
    </citation>
    <scope>NUCLEOTIDE SEQUENCE [LARGE SCALE GENOMIC DNA]</scope>
    <source>
        <strain evidence="1 2">L21-RPul-D2</strain>
    </source>
</reference>
<dbReference type="eggNOG" id="ENOG50343Q9">
    <property type="taxonomic scope" value="Bacteria"/>
</dbReference>
<name>V5WD29_9SPIO</name>
<accession>V5WD29</accession>
<dbReference type="RefSeq" id="WP_024266661.1">
    <property type="nucleotide sequence ID" value="NC_023035.1"/>
</dbReference>
<proteinExistence type="predicted"/>
<organism evidence="1 2">
    <name type="scientific">Salinispira pacifica</name>
    <dbReference type="NCBI Taxonomy" id="1307761"/>
    <lineage>
        <taxon>Bacteria</taxon>
        <taxon>Pseudomonadati</taxon>
        <taxon>Spirochaetota</taxon>
        <taxon>Spirochaetia</taxon>
        <taxon>Spirochaetales</taxon>
        <taxon>Spirochaetaceae</taxon>
        <taxon>Salinispira</taxon>
    </lineage>
</organism>
<dbReference type="InterPro" id="IPR036679">
    <property type="entry name" value="FlgN-like_sf"/>
</dbReference>
<dbReference type="AlphaFoldDB" id="V5WD29"/>
<dbReference type="HOGENOM" id="CLU_1677080_0_0_12"/>
<dbReference type="KEGG" id="slr:L21SP2_0288"/>
<dbReference type="Proteomes" id="UP000018680">
    <property type="component" value="Chromosome"/>
</dbReference>
<dbReference type="GO" id="GO:0044780">
    <property type="term" value="P:bacterial-type flagellum assembly"/>
    <property type="evidence" value="ECO:0007669"/>
    <property type="project" value="InterPro"/>
</dbReference>
<evidence type="ECO:0000313" key="1">
    <source>
        <dbReference type="EMBL" id="AHC13728.1"/>
    </source>
</evidence>
<dbReference type="OrthoDB" id="361199at2"/>
<protein>
    <recommendedName>
        <fullName evidence="3">Flagellar biosynthesis protein FlgN</fullName>
    </recommendedName>
</protein>
<dbReference type="STRING" id="1307761.L21SP2_0288"/>
<dbReference type="EMBL" id="CP006939">
    <property type="protein sequence ID" value="AHC13728.1"/>
    <property type="molecule type" value="Genomic_DNA"/>
</dbReference>